<dbReference type="InterPro" id="IPR024163">
    <property type="entry name" value="Aerotolerance_reg_N"/>
</dbReference>
<proteinExistence type="predicted"/>
<dbReference type="Proteomes" id="UP000664369">
    <property type="component" value="Unassembled WGS sequence"/>
</dbReference>
<sequence>MELLFPWFLMGLGAIAIPIVIHLLQLRRPQRLLFTNTAFIREVEMVTVRHRNLQHLLILSARVLGIVALVMVFCQPFIPAQRTAVTPSTGVDVLVDNSFSMQGKALGQGSLFGEAVAGAEALGRTAASGERFRLINGGQVALTKAVYQAKLTELKLAARNPLTMLRETVADENERGRSLYLFADFQKQTFNTSLLDKLGKRETVLVPVAAKAVGNIYVDSVWLDDAFLRVRTNVGLHIRLRNGGVTTATDCAVKVFLGDRQAAAYRVSIQPAQAVTSVVQVQVSDAALALGRVVTEDVPVTFDNTYYFTLQPAAAIRVMEIGEEPIAQQLYGNEPLFTYTFVKPRSVDYGALRQTNLVLVRELEQVDAGLREALRGVVKRGGSVVVIPSAASKGHESYQQLFKEMGLGAVQWETRAGAPELREVAMPNAREPFFHDVFGAQQRAVTMPRVAPVLRWSRTGNDILRLRDGESYLASFASGAGQVYVFSAPFAKEYSDFVSHALFVPVMYRMAMLSYQNEQLPAYQLAQAAVSLKLPVADVADETARADEAGFRLVRDSLTLIPAQRLVGSDLHLELPAGMDAPGFYQVQRRGKVVTTLAFNQDKGESNLVAYSADELRQMIGPNRPNIRVVEAGVDGTGLAKFQAEQTGYPLWRYFLALALACLLIEALLVRFGGRGARVRIAGAVA</sequence>
<dbReference type="Pfam" id="PF07584">
    <property type="entry name" value="BatA"/>
    <property type="match status" value="1"/>
</dbReference>
<evidence type="ECO:0000313" key="3">
    <source>
        <dbReference type="EMBL" id="MBO2008252.1"/>
    </source>
</evidence>
<evidence type="ECO:0000259" key="2">
    <source>
        <dbReference type="Pfam" id="PF07584"/>
    </source>
</evidence>
<organism evidence="3 4">
    <name type="scientific">Hymenobacter negativus</name>
    <dbReference type="NCBI Taxonomy" id="2795026"/>
    <lineage>
        <taxon>Bacteria</taxon>
        <taxon>Pseudomonadati</taxon>
        <taxon>Bacteroidota</taxon>
        <taxon>Cytophagia</taxon>
        <taxon>Cytophagales</taxon>
        <taxon>Hymenobacteraceae</taxon>
        <taxon>Hymenobacter</taxon>
    </lineage>
</organism>
<feature type="transmembrane region" description="Helical" evidence="1">
    <location>
        <begin position="56"/>
        <end position="78"/>
    </location>
</feature>
<feature type="domain" description="Aerotolerance regulator N-terminal" evidence="2">
    <location>
        <begin position="1"/>
        <end position="76"/>
    </location>
</feature>
<keyword evidence="1" id="KW-0472">Membrane</keyword>
<comment type="caution">
    <text evidence="3">The sequence shown here is derived from an EMBL/GenBank/DDBJ whole genome shotgun (WGS) entry which is preliminary data.</text>
</comment>
<dbReference type="InterPro" id="IPR011933">
    <property type="entry name" value="Double_TM_dom"/>
</dbReference>
<accession>A0ABS3QAJ0</accession>
<feature type="transmembrane region" description="Helical" evidence="1">
    <location>
        <begin position="6"/>
        <end position="24"/>
    </location>
</feature>
<evidence type="ECO:0000256" key="1">
    <source>
        <dbReference type="SAM" id="Phobius"/>
    </source>
</evidence>
<feature type="transmembrane region" description="Helical" evidence="1">
    <location>
        <begin position="651"/>
        <end position="670"/>
    </location>
</feature>
<reference evidence="3 4" key="1">
    <citation type="submission" date="2021-03" db="EMBL/GenBank/DDBJ databases">
        <authorList>
            <person name="Kim M.K."/>
        </authorList>
    </citation>
    <scope>NUCLEOTIDE SEQUENCE [LARGE SCALE GENOMIC DNA]</scope>
    <source>
        <strain evidence="3 4">BT442</strain>
    </source>
</reference>
<keyword evidence="4" id="KW-1185">Reference proteome</keyword>
<dbReference type="RefSeq" id="WP_208173761.1">
    <property type="nucleotide sequence ID" value="NZ_JAGETZ010000001.1"/>
</dbReference>
<dbReference type="PANTHER" id="PTHR37464">
    <property type="entry name" value="BLL2463 PROTEIN"/>
    <property type="match status" value="1"/>
</dbReference>
<gene>
    <name evidence="3" type="ORF">J4E00_04260</name>
</gene>
<keyword evidence="1" id="KW-0812">Transmembrane</keyword>
<dbReference type="EMBL" id="JAGETZ010000001">
    <property type="protein sequence ID" value="MBO2008252.1"/>
    <property type="molecule type" value="Genomic_DNA"/>
</dbReference>
<dbReference type="NCBIfam" id="TIGR02226">
    <property type="entry name" value="two_anch"/>
    <property type="match status" value="1"/>
</dbReference>
<keyword evidence="1" id="KW-1133">Transmembrane helix</keyword>
<name>A0ABS3QAJ0_9BACT</name>
<evidence type="ECO:0000313" key="4">
    <source>
        <dbReference type="Proteomes" id="UP000664369"/>
    </source>
</evidence>
<protein>
    <submittedName>
        <fullName evidence="3">BatA domain-containing protein</fullName>
    </submittedName>
</protein>
<dbReference type="PANTHER" id="PTHR37464:SF1">
    <property type="entry name" value="BLL2463 PROTEIN"/>
    <property type="match status" value="1"/>
</dbReference>